<protein>
    <submittedName>
        <fullName evidence="2">DDE superfamily endonuclease domain-containing protein</fullName>
    </submittedName>
</protein>
<keyword evidence="2" id="KW-0540">Nuclease</keyword>
<feature type="domain" description="DDE-1" evidence="1">
    <location>
        <begin position="89"/>
        <end position="180"/>
    </location>
</feature>
<name>A0A9P8N748_9HYPO</name>
<comment type="caution">
    <text evidence="2">The sequence shown here is derived from an EMBL/GenBank/DDBJ whole genome shotgun (WGS) entry which is preliminary data.</text>
</comment>
<dbReference type="InterPro" id="IPR004875">
    <property type="entry name" value="DDE_SF_endonuclease_dom"/>
</dbReference>
<evidence type="ECO:0000313" key="2">
    <source>
        <dbReference type="EMBL" id="KAH0968833.1"/>
    </source>
</evidence>
<keyword evidence="2" id="KW-0378">Hydrolase</keyword>
<proteinExistence type="predicted"/>
<sequence>MPTLRSGHKVASWLIPVEKRRISVNPIASSLYFRIICRATDPSRGNSLEINGACEAVTPNGLLFLGLDSPMVGNSNPKRKALLKGPQSRSWTTFIEAITADGRALTPGMIFKGKYLQTQWFKEEFWRFADWHYITSPNGWTDDHIEWPEEVYLPQIRPLDNSEARLIILDGHGSHETHDWMAMCF</sequence>
<dbReference type="EMBL" id="JAIZPD010000001">
    <property type="protein sequence ID" value="KAH0968833.1"/>
    <property type="molecule type" value="Genomic_DNA"/>
</dbReference>
<gene>
    <name evidence="2" type="ORF">HRG_01475</name>
</gene>
<organism evidence="2 3">
    <name type="scientific">Hirsutella rhossiliensis</name>
    <dbReference type="NCBI Taxonomy" id="111463"/>
    <lineage>
        <taxon>Eukaryota</taxon>
        <taxon>Fungi</taxon>
        <taxon>Dikarya</taxon>
        <taxon>Ascomycota</taxon>
        <taxon>Pezizomycotina</taxon>
        <taxon>Sordariomycetes</taxon>
        <taxon>Hypocreomycetidae</taxon>
        <taxon>Hypocreales</taxon>
        <taxon>Ophiocordycipitaceae</taxon>
        <taxon>Hirsutella</taxon>
    </lineage>
</organism>
<dbReference type="GeneID" id="68350604"/>
<keyword evidence="3" id="KW-1185">Reference proteome</keyword>
<dbReference type="OrthoDB" id="5002738at2759"/>
<dbReference type="GO" id="GO:0004519">
    <property type="term" value="F:endonuclease activity"/>
    <property type="evidence" value="ECO:0007669"/>
    <property type="project" value="UniProtKB-KW"/>
</dbReference>
<reference evidence="2" key="1">
    <citation type="submission" date="2021-09" db="EMBL/GenBank/DDBJ databases">
        <title>A high-quality genome of the endoparasitic fungus Hirsutella rhossiliensis with a comparison of Hirsutella genomes reveals transposable elements contributing to genome size variation.</title>
        <authorList>
            <person name="Lin R."/>
            <person name="Jiao Y."/>
            <person name="Sun X."/>
            <person name="Ling J."/>
            <person name="Xie B."/>
            <person name="Cheng X."/>
        </authorList>
    </citation>
    <scope>NUCLEOTIDE SEQUENCE</scope>
    <source>
        <strain evidence="2">HR02</strain>
    </source>
</reference>
<evidence type="ECO:0000313" key="3">
    <source>
        <dbReference type="Proteomes" id="UP000824596"/>
    </source>
</evidence>
<dbReference type="RefSeq" id="XP_044726346.1">
    <property type="nucleotide sequence ID" value="XM_044859946.1"/>
</dbReference>
<dbReference type="Proteomes" id="UP000824596">
    <property type="component" value="Unassembled WGS sequence"/>
</dbReference>
<evidence type="ECO:0000259" key="1">
    <source>
        <dbReference type="Pfam" id="PF03184"/>
    </source>
</evidence>
<accession>A0A9P8N748</accession>
<keyword evidence="2" id="KW-0255">Endonuclease</keyword>
<dbReference type="Pfam" id="PF03184">
    <property type="entry name" value="DDE_1"/>
    <property type="match status" value="1"/>
</dbReference>
<dbReference type="GO" id="GO:0003676">
    <property type="term" value="F:nucleic acid binding"/>
    <property type="evidence" value="ECO:0007669"/>
    <property type="project" value="InterPro"/>
</dbReference>
<dbReference type="AlphaFoldDB" id="A0A9P8N748"/>